<dbReference type="RefSeq" id="WP_165233317.1">
    <property type="nucleotide sequence ID" value="NZ_CP049257.1"/>
</dbReference>
<dbReference type="InterPro" id="IPR029069">
    <property type="entry name" value="HotDog_dom_sf"/>
</dbReference>
<name>A0A6G6WEN6_9ACTN</name>
<proteinExistence type="predicted"/>
<evidence type="ECO:0000313" key="3">
    <source>
        <dbReference type="EMBL" id="QIG43565.1"/>
    </source>
</evidence>
<evidence type="ECO:0000313" key="4">
    <source>
        <dbReference type="Proteomes" id="UP000502996"/>
    </source>
</evidence>
<accession>A0A6G6WEN6</accession>
<feature type="domain" description="Acyl-CoA thioesterase-like N-terminal HotDog" evidence="1">
    <location>
        <begin position="21"/>
        <end position="100"/>
    </location>
</feature>
<dbReference type="AlphaFoldDB" id="A0A6G6WEN6"/>
<evidence type="ECO:0000259" key="2">
    <source>
        <dbReference type="Pfam" id="PF20789"/>
    </source>
</evidence>
<keyword evidence="4" id="KW-1185">Reference proteome</keyword>
<dbReference type="InterPro" id="IPR049450">
    <property type="entry name" value="ACOT8-like_C"/>
</dbReference>
<sequence>MSAYFHRTGEHTFAPTEHVSGAWDLDQQHVGPSLGLLTHAVEQRAGDKVATRLGFDILGVLPMEEVEVRTSVLRAGRTVELVEAVLSHAGRPAVSLRAWLMDVRDTSAVRGSAEAELAGPGELAPWDPTTVWGGGYLASAQVRRDEREPGRAQYWVRTDTVLLADEPTSRLSRAAALFDIANGMTVRESPERVRFPNVDLTAHLVRRPAEGWLGFDTTVTFGPEGHGLTRSVLHDEHGPLGAVAQTLTVRPQ</sequence>
<reference evidence="3 4" key="1">
    <citation type="submission" date="2020-02" db="EMBL/GenBank/DDBJ databases">
        <title>Full genome sequence of Nocardioides sp. R-3366.</title>
        <authorList>
            <person name="Im W.-T."/>
        </authorList>
    </citation>
    <scope>NUCLEOTIDE SEQUENCE [LARGE SCALE GENOMIC DNA]</scope>
    <source>
        <strain evidence="3 4">R-3366</strain>
    </source>
</reference>
<organism evidence="3 4">
    <name type="scientific">Nocardioides anomalus</name>
    <dbReference type="NCBI Taxonomy" id="2712223"/>
    <lineage>
        <taxon>Bacteria</taxon>
        <taxon>Bacillati</taxon>
        <taxon>Actinomycetota</taxon>
        <taxon>Actinomycetes</taxon>
        <taxon>Propionibacteriales</taxon>
        <taxon>Nocardioidaceae</taxon>
        <taxon>Nocardioides</taxon>
    </lineage>
</organism>
<dbReference type="Proteomes" id="UP000502996">
    <property type="component" value="Chromosome"/>
</dbReference>
<dbReference type="KEGG" id="nano:G5V58_13060"/>
<gene>
    <name evidence="3" type="ORF">G5V58_13060</name>
</gene>
<evidence type="ECO:0000259" key="1">
    <source>
        <dbReference type="Pfam" id="PF13622"/>
    </source>
</evidence>
<dbReference type="SUPFAM" id="SSF54637">
    <property type="entry name" value="Thioesterase/thiol ester dehydrase-isomerase"/>
    <property type="match status" value="1"/>
</dbReference>
<dbReference type="Pfam" id="PF20789">
    <property type="entry name" value="4HBT_3C"/>
    <property type="match status" value="1"/>
</dbReference>
<feature type="domain" description="Acyl-CoA thioesterase-like C-terminal" evidence="2">
    <location>
        <begin position="145"/>
        <end position="249"/>
    </location>
</feature>
<dbReference type="InterPro" id="IPR042171">
    <property type="entry name" value="Acyl-CoA_hotdog"/>
</dbReference>
<dbReference type="Pfam" id="PF13622">
    <property type="entry name" value="4HBT_3"/>
    <property type="match status" value="1"/>
</dbReference>
<dbReference type="EMBL" id="CP049257">
    <property type="protein sequence ID" value="QIG43565.1"/>
    <property type="molecule type" value="Genomic_DNA"/>
</dbReference>
<protein>
    <submittedName>
        <fullName evidence="3">Thioesterase family protein</fullName>
    </submittedName>
</protein>
<dbReference type="InterPro" id="IPR049449">
    <property type="entry name" value="TesB_ACOT8-like_N"/>
</dbReference>
<dbReference type="Gene3D" id="2.40.160.210">
    <property type="entry name" value="Acyl-CoA thioesterase, double hotdog domain"/>
    <property type="match status" value="1"/>
</dbReference>